<feature type="transmembrane region" description="Helical" evidence="6">
    <location>
        <begin position="127"/>
        <end position="146"/>
    </location>
</feature>
<accession>A0A0F9Q129</accession>
<proteinExistence type="predicted"/>
<evidence type="ECO:0008006" key="8">
    <source>
        <dbReference type="Google" id="ProtNLM"/>
    </source>
</evidence>
<evidence type="ECO:0000256" key="1">
    <source>
        <dbReference type="ARBA" id="ARBA00004651"/>
    </source>
</evidence>
<organism evidence="7">
    <name type="scientific">marine sediment metagenome</name>
    <dbReference type="NCBI Taxonomy" id="412755"/>
    <lineage>
        <taxon>unclassified sequences</taxon>
        <taxon>metagenomes</taxon>
        <taxon>ecological metagenomes</taxon>
    </lineage>
</organism>
<protein>
    <recommendedName>
        <fullName evidence="8">PhoU domain-containing protein</fullName>
    </recommendedName>
</protein>
<comment type="subcellular location">
    <subcellularLocation>
        <location evidence="1">Cell membrane</location>
        <topology evidence="1">Multi-pass membrane protein</topology>
    </subcellularLocation>
</comment>
<feature type="transmembrane region" description="Helical" evidence="6">
    <location>
        <begin position="271"/>
        <end position="293"/>
    </location>
</feature>
<feature type="transmembrane region" description="Helical" evidence="6">
    <location>
        <begin position="234"/>
        <end position="259"/>
    </location>
</feature>
<keyword evidence="4 6" id="KW-1133">Transmembrane helix</keyword>
<dbReference type="AlphaFoldDB" id="A0A0F9Q129"/>
<keyword evidence="2" id="KW-1003">Cell membrane</keyword>
<evidence type="ECO:0000256" key="3">
    <source>
        <dbReference type="ARBA" id="ARBA00022692"/>
    </source>
</evidence>
<name>A0A0F9Q129_9ZZZZ</name>
<dbReference type="EMBL" id="LAZR01004622">
    <property type="protein sequence ID" value="KKN06961.1"/>
    <property type="molecule type" value="Genomic_DNA"/>
</dbReference>
<evidence type="ECO:0000256" key="6">
    <source>
        <dbReference type="SAM" id="Phobius"/>
    </source>
</evidence>
<dbReference type="PANTHER" id="PTHR10010:SF46">
    <property type="entry name" value="SODIUM-DEPENDENT PHOSPHATE TRANSPORT PROTEIN 2B"/>
    <property type="match status" value="1"/>
</dbReference>
<keyword evidence="5 6" id="KW-0472">Membrane</keyword>
<dbReference type="GO" id="GO:0005886">
    <property type="term" value="C:plasma membrane"/>
    <property type="evidence" value="ECO:0007669"/>
    <property type="project" value="UniProtKB-SubCell"/>
</dbReference>
<evidence type="ECO:0000256" key="5">
    <source>
        <dbReference type="ARBA" id="ARBA00023136"/>
    </source>
</evidence>
<keyword evidence="3 6" id="KW-0812">Transmembrane</keyword>
<feature type="transmembrane region" description="Helical" evidence="6">
    <location>
        <begin position="50"/>
        <end position="76"/>
    </location>
</feature>
<comment type="caution">
    <text evidence="7">The sequence shown here is derived from an EMBL/GenBank/DDBJ whole genome shotgun (WGS) entry which is preliminary data.</text>
</comment>
<sequence length="359" mass="38440">MRLPKALRVLILIGAVYTFLLCINLLGSSLQLLGGGFVNQLISTTSNPLVGLFIGILATSLIQSSSVTTSIVVALVGTGSINIVNAIPIIMGANIGTTVTNVLVSLAHITKKREFGRAFSAAVVHDFFNVLSILIFFPLEIYFHIIEKISYFLAQIFEGAGGLKITSPLKIILEPVSNSIEGFLAYSPVMLLVVSLVFLFIALTVLVAMTRSLMSEKTGLFLDKYLFGTAGKSFLLGLSLTAVIQSSSVTTSLVVPLVGAGLLTLRKIYPYLLGANVGTVITAILASLVTGSFLGVQAALAHLTFNLLGICVWYPLRRVPIGLAEGFSSFIKEKRMLAVVYLISGFFLLPILLIILARR</sequence>
<feature type="transmembrane region" description="Helical" evidence="6">
    <location>
        <begin position="337"/>
        <end position="357"/>
    </location>
</feature>
<dbReference type="Pfam" id="PF02690">
    <property type="entry name" value="Na_Pi_cotrans"/>
    <property type="match status" value="2"/>
</dbReference>
<dbReference type="PANTHER" id="PTHR10010">
    <property type="entry name" value="SOLUTE CARRIER FAMILY 34 SODIUM PHOSPHATE , MEMBER 2-RELATED"/>
    <property type="match status" value="1"/>
</dbReference>
<dbReference type="GO" id="GO:0005436">
    <property type="term" value="F:sodium:phosphate symporter activity"/>
    <property type="evidence" value="ECO:0007669"/>
    <property type="project" value="InterPro"/>
</dbReference>
<evidence type="ECO:0000256" key="4">
    <source>
        <dbReference type="ARBA" id="ARBA00022989"/>
    </source>
</evidence>
<feature type="transmembrane region" description="Helical" evidence="6">
    <location>
        <begin position="83"/>
        <end position="107"/>
    </location>
</feature>
<feature type="transmembrane region" description="Helical" evidence="6">
    <location>
        <begin position="299"/>
        <end position="316"/>
    </location>
</feature>
<dbReference type="GO" id="GO:0044341">
    <property type="term" value="P:sodium-dependent phosphate transport"/>
    <property type="evidence" value="ECO:0007669"/>
    <property type="project" value="InterPro"/>
</dbReference>
<dbReference type="InterPro" id="IPR003841">
    <property type="entry name" value="Na/Pi_transpt"/>
</dbReference>
<feature type="transmembrane region" description="Helical" evidence="6">
    <location>
        <begin position="7"/>
        <end position="30"/>
    </location>
</feature>
<feature type="transmembrane region" description="Helical" evidence="6">
    <location>
        <begin position="189"/>
        <end position="214"/>
    </location>
</feature>
<evidence type="ECO:0000256" key="2">
    <source>
        <dbReference type="ARBA" id="ARBA00022475"/>
    </source>
</evidence>
<evidence type="ECO:0000313" key="7">
    <source>
        <dbReference type="EMBL" id="KKN06961.1"/>
    </source>
</evidence>
<dbReference type="NCBIfam" id="NF037997">
    <property type="entry name" value="Na_Pi_symport"/>
    <property type="match status" value="2"/>
</dbReference>
<gene>
    <name evidence="7" type="ORF">LCGC14_1071960</name>
</gene>
<reference evidence="7" key="1">
    <citation type="journal article" date="2015" name="Nature">
        <title>Complex archaea that bridge the gap between prokaryotes and eukaryotes.</title>
        <authorList>
            <person name="Spang A."/>
            <person name="Saw J.H."/>
            <person name="Jorgensen S.L."/>
            <person name="Zaremba-Niedzwiedzka K."/>
            <person name="Martijn J."/>
            <person name="Lind A.E."/>
            <person name="van Eijk R."/>
            <person name="Schleper C."/>
            <person name="Guy L."/>
            <person name="Ettema T.J."/>
        </authorList>
    </citation>
    <scope>NUCLEOTIDE SEQUENCE</scope>
</reference>